<dbReference type="RefSeq" id="WP_043604984.1">
    <property type="nucleotide sequence ID" value="NZ_AXCY01000024.1"/>
</dbReference>
<feature type="domain" description="DUF4439" evidence="2">
    <location>
        <begin position="183"/>
        <end position="317"/>
    </location>
</feature>
<evidence type="ECO:0000313" key="4">
    <source>
        <dbReference type="Proteomes" id="UP000029839"/>
    </source>
</evidence>
<name>A0A0A0BTS6_9CELL</name>
<dbReference type="Pfam" id="PF14530">
    <property type="entry name" value="DUF4439"/>
    <property type="match status" value="1"/>
</dbReference>
<feature type="compositionally biased region" description="Pro residues" evidence="1">
    <location>
        <begin position="86"/>
        <end position="96"/>
    </location>
</feature>
<dbReference type="SUPFAM" id="SSF47240">
    <property type="entry name" value="Ferritin-like"/>
    <property type="match status" value="1"/>
</dbReference>
<dbReference type="InterPro" id="IPR012347">
    <property type="entry name" value="Ferritin-like"/>
</dbReference>
<protein>
    <recommendedName>
        <fullName evidence="2">DUF4439 domain-containing protein</fullName>
    </recommendedName>
</protein>
<sequence>MTALGLALALAGCSLRLETEPPAAPVPDASESARQRTAVDAERIAATAAVVATDDGTSEAVAVLVAGVADAAEAHVEALGGVHEPAPVPGSSPSPSPSEEAAASAADVEDLVDVLVEAGSTARSDVAVVDDGGLARLIGSVAAHRLLAADAIARAAGLDVDALEASRPAVDTPTRPALTPSELAAVVTAEDAAGFVWEVVAARRADSERATAAAHAARHRAAAQAWATSGDVAGTDLDPRRATYPLPAAVADDTDAAAVADALHAVESAIATDYASLVAGAPGDDRVLLVDLLTVTSAAAGDASASGSVPRFPGLPERS</sequence>
<dbReference type="AlphaFoldDB" id="A0A0A0BTS6"/>
<reference evidence="3 4" key="1">
    <citation type="submission" date="2013-08" db="EMBL/GenBank/DDBJ databases">
        <title>Genome sequencing of Cellulomonas carbonis T26.</title>
        <authorList>
            <person name="Chen F."/>
            <person name="Li Y."/>
            <person name="Wang G."/>
        </authorList>
    </citation>
    <scope>NUCLEOTIDE SEQUENCE [LARGE SCALE GENOMIC DNA]</scope>
    <source>
        <strain evidence="3 4">T26</strain>
    </source>
</reference>
<accession>A0A0A0BTS6</accession>
<organism evidence="3 4">
    <name type="scientific">Cellulomonas carbonis T26</name>
    <dbReference type="NCBI Taxonomy" id="947969"/>
    <lineage>
        <taxon>Bacteria</taxon>
        <taxon>Bacillati</taxon>
        <taxon>Actinomycetota</taxon>
        <taxon>Actinomycetes</taxon>
        <taxon>Micrococcales</taxon>
        <taxon>Cellulomonadaceae</taxon>
        <taxon>Cellulomonas</taxon>
    </lineage>
</organism>
<proteinExistence type="predicted"/>
<comment type="caution">
    <text evidence="3">The sequence shown here is derived from an EMBL/GenBank/DDBJ whole genome shotgun (WGS) entry which is preliminary data.</text>
</comment>
<evidence type="ECO:0000313" key="3">
    <source>
        <dbReference type="EMBL" id="KGM11355.1"/>
    </source>
</evidence>
<evidence type="ECO:0000259" key="2">
    <source>
        <dbReference type="Pfam" id="PF14530"/>
    </source>
</evidence>
<dbReference type="OrthoDB" id="5147836at2"/>
<dbReference type="EMBL" id="AXCY01000024">
    <property type="protein sequence ID" value="KGM11355.1"/>
    <property type="molecule type" value="Genomic_DNA"/>
</dbReference>
<dbReference type="InterPro" id="IPR029447">
    <property type="entry name" value="DUF4439"/>
</dbReference>
<reference evidence="3 4" key="2">
    <citation type="journal article" date="2015" name="Stand. Genomic Sci.">
        <title>Draft genome sequence of Cellulomonas carbonis T26(T) and comparative analysis of six Cellulomonas genomes.</title>
        <authorList>
            <person name="Zhuang W."/>
            <person name="Zhang S."/>
            <person name="Xia X."/>
            <person name="Wang G."/>
        </authorList>
    </citation>
    <scope>NUCLEOTIDE SEQUENCE [LARGE SCALE GENOMIC DNA]</scope>
    <source>
        <strain evidence="3 4">T26</strain>
    </source>
</reference>
<gene>
    <name evidence="3" type="ORF">N868_10865</name>
</gene>
<dbReference type="Gene3D" id="1.20.1260.10">
    <property type="match status" value="1"/>
</dbReference>
<dbReference type="InterPro" id="IPR009078">
    <property type="entry name" value="Ferritin-like_SF"/>
</dbReference>
<keyword evidence="4" id="KW-1185">Reference proteome</keyword>
<feature type="region of interest" description="Disordered" evidence="1">
    <location>
        <begin position="82"/>
        <end position="105"/>
    </location>
</feature>
<evidence type="ECO:0000256" key="1">
    <source>
        <dbReference type="SAM" id="MobiDB-lite"/>
    </source>
</evidence>
<dbReference type="Proteomes" id="UP000029839">
    <property type="component" value="Unassembled WGS sequence"/>
</dbReference>